<reference evidence="2" key="1">
    <citation type="journal article" date="2012" name="Proc. Natl. Acad. Sci. U.S.A.">
        <title>Antigenic diversity is generated by distinct evolutionary mechanisms in African trypanosome species.</title>
        <authorList>
            <person name="Jackson A.P."/>
            <person name="Berry A."/>
            <person name="Aslett M."/>
            <person name="Allison H.C."/>
            <person name="Burton P."/>
            <person name="Vavrova-Anderson J."/>
            <person name="Brown R."/>
            <person name="Browne H."/>
            <person name="Corton N."/>
            <person name="Hauser H."/>
            <person name="Gamble J."/>
            <person name="Gilderthorp R."/>
            <person name="Marcello L."/>
            <person name="McQuillan J."/>
            <person name="Otto T.D."/>
            <person name="Quail M.A."/>
            <person name="Sanders M.J."/>
            <person name="van Tonder A."/>
            <person name="Ginger M.L."/>
            <person name="Field M.C."/>
            <person name="Barry J.D."/>
            <person name="Hertz-Fowler C."/>
            <person name="Berriman M."/>
        </authorList>
    </citation>
    <scope>NUCLEOTIDE SEQUENCE</scope>
    <source>
        <strain evidence="2">Y486</strain>
    </source>
</reference>
<dbReference type="AlphaFoldDB" id="G0TSQ1"/>
<dbReference type="Pfam" id="PF01399">
    <property type="entry name" value="PCI"/>
    <property type="match status" value="1"/>
</dbReference>
<evidence type="ECO:0000313" key="2">
    <source>
        <dbReference type="EMBL" id="CCC46979.1"/>
    </source>
</evidence>
<dbReference type="SMART" id="SM00088">
    <property type="entry name" value="PINT"/>
    <property type="match status" value="1"/>
</dbReference>
<dbReference type="PROSITE" id="PS50250">
    <property type="entry name" value="PCI"/>
    <property type="match status" value="1"/>
</dbReference>
<dbReference type="InterPro" id="IPR036390">
    <property type="entry name" value="WH_DNA-bd_sf"/>
</dbReference>
<dbReference type="InterPro" id="IPR000717">
    <property type="entry name" value="PCI_dom"/>
</dbReference>
<name>G0TSQ1_TRYVY</name>
<protein>
    <submittedName>
        <fullName evidence="2">Putative COP9 signalosome complex subunit 2</fullName>
    </submittedName>
</protein>
<accession>G0TSQ1</accession>
<dbReference type="SMART" id="SM00753">
    <property type="entry name" value="PAM"/>
    <property type="match status" value="1"/>
</dbReference>
<dbReference type="InterPro" id="IPR050871">
    <property type="entry name" value="26S_Proteasome/COP9_Components"/>
</dbReference>
<dbReference type="SUPFAM" id="SSF46785">
    <property type="entry name" value="Winged helix' DNA-binding domain"/>
    <property type="match status" value="1"/>
</dbReference>
<dbReference type="PANTHER" id="PTHR10678">
    <property type="entry name" value="26S PROTEASOME NON-ATPASE REGULATORY SUBUNIT 11/COP9 SIGNALOSOME COMPLEX SUBUNIT 2"/>
    <property type="match status" value="1"/>
</dbReference>
<feature type="domain" description="PCI" evidence="1">
    <location>
        <begin position="242"/>
        <end position="404"/>
    </location>
</feature>
<evidence type="ECO:0000259" key="1">
    <source>
        <dbReference type="PROSITE" id="PS50250"/>
    </source>
</evidence>
<dbReference type="VEuPathDB" id="TriTrypDB:TvY486_0301680"/>
<proteinExistence type="predicted"/>
<dbReference type="Gene3D" id="1.25.40.570">
    <property type="match status" value="1"/>
</dbReference>
<gene>
    <name evidence="2" type="ORF">TVY486_0301680</name>
</gene>
<organism evidence="2">
    <name type="scientific">Trypanosoma vivax (strain Y486)</name>
    <dbReference type="NCBI Taxonomy" id="1055687"/>
    <lineage>
        <taxon>Eukaryota</taxon>
        <taxon>Discoba</taxon>
        <taxon>Euglenozoa</taxon>
        <taxon>Kinetoplastea</taxon>
        <taxon>Metakinetoplastina</taxon>
        <taxon>Trypanosomatida</taxon>
        <taxon>Trypanosomatidae</taxon>
        <taxon>Trypanosoma</taxon>
        <taxon>Duttonella</taxon>
    </lineage>
</organism>
<dbReference type="EMBL" id="HE573019">
    <property type="protein sequence ID" value="CCC46979.1"/>
    <property type="molecule type" value="Genomic_DNA"/>
</dbReference>
<sequence>MDDYDYDDCEGDDGGWDCVLENAYLSAKALMDTDPERCAVELLNVRRDDPDGGRWTFKALKMLARLSIRTRAYENMLRYYEQVCSFRHPDVGKSALQKAMTKFIEECQRAPSVYVNRALELTIRVTSADLKSFGRLWFDAKLKRATLLMDVDELDAALEELQPVLEWCKEDDQLSSRRRAYLFSCYALILEAHSKRNDFRQMRDVFLAASAVEYTIPPSRISGSVLECGGKMYMHYRDWSSAFRAFSVAFRNYNETGDQRKISCLRYLVLACMLNNTNIDPFATQETKTYEELPEIAPVVQLMKAYADNNIPEFFSAIEKHSESLESDPIVHGCLEPLLEQLRLKALVAYAVPYTRLSIQRLEEVLVTGKEEVERLCLRAVMEGRLNAKLDHVNDCIILPDNRARDPERERLLLLNHWCAALLELSRKIYWDHDRGA</sequence>